<organism evidence="2 3">
    <name type="scientific">Kitasatospora aburaviensis</name>
    <dbReference type="NCBI Taxonomy" id="67265"/>
    <lineage>
        <taxon>Bacteria</taxon>
        <taxon>Bacillati</taxon>
        <taxon>Actinomycetota</taxon>
        <taxon>Actinomycetes</taxon>
        <taxon>Kitasatosporales</taxon>
        <taxon>Streptomycetaceae</taxon>
        <taxon>Kitasatospora</taxon>
    </lineage>
</organism>
<proteinExistence type="predicted"/>
<accession>A0ABW1EQT8</accession>
<reference evidence="3" key="1">
    <citation type="journal article" date="2019" name="Int. J. Syst. Evol. Microbiol.">
        <title>The Global Catalogue of Microorganisms (GCM) 10K type strain sequencing project: providing services to taxonomists for standard genome sequencing and annotation.</title>
        <authorList>
            <consortium name="The Broad Institute Genomics Platform"/>
            <consortium name="The Broad Institute Genome Sequencing Center for Infectious Disease"/>
            <person name="Wu L."/>
            <person name="Ma J."/>
        </authorList>
    </citation>
    <scope>NUCLEOTIDE SEQUENCE [LARGE SCALE GENOMIC DNA]</scope>
    <source>
        <strain evidence="3">CGMCC 4.1469</strain>
    </source>
</reference>
<evidence type="ECO:0000313" key="3">
    <source>
        <dbReference type="Proteomes" id="UP001596067"/>
    </source>
</evidence>
<dbReference type="EMBL" id="JBHSOD010000003">
    <property type="protein sequence ID" value="MFC5884195.1"/>
    <property type="molecule type" value="Genomic_DNA"/>
</dbReference>
<evidence type="ECO:0000256" key="1">
    <source>
        <dbReference type="SAM" id="MobiDB-lite"/>
    </source>
</evidence>
<sequence length="894" mass="96689">MTPRGPQPAADRLFDLLPLVHRMRDEAAGHPLRDLLRVVAEQVQVVEEDIARQYENWFVETAEDWVVPYLADLVGWTPVPDAGWTAAGLTGRDLARRSALAPRQDVADTLRHRRRKGTRALLEDLALDVAGLPGHAVEAYRLLARHQQLNHQQADRGRTADLRAGTMLDRLGGPFDALAHTVDVRRPGSHRTAGLHNIPGVGLYVPRLRAYPVTHSQAGQVERVGRWAFTFDPAGFPLQLFGRGAGTGTGAVTGTGPGAPGAGPDGDRRRHPQEPADLPAPIDRRALGRLGRADPRYYGEGRSLVIHAPDWPRRGEGSPVPADRVVPADLGDWDAYRPLPGTVAVDPVLGRMLFPRRNPPRHVRVGYHYGRAADLGGGEYPRPLPEPPEADTYRVRAADLADPAALLAAVRAGDRPEAALVRHHWSGVETPAALTEALNAALADEELFTLAHPDRPAPAGGPLLVANRGHLEELWPELIRPARWYRGVATAAEFRAALHDWKRDRPRFAVVEITRSEVLGVTAELSLGRHQHLLIRAARRTRPVLWLADRHADGPDSLAVRLAPGSRFTLDGLLIGGRSVHLAGRRPDHHGQGDCAGHDVDRHIGTGHDVDRHHGDGDGHDGDGHDDRDHTPCRDRDRDCGCAGDCRPPTRVVIRHCTLVPGWAPGVPCNDDRPAPPSLELSALPGAEVEISHSVLGPVQVEPGPGPDRGEPIRLTVADSVLDATHRDQEAIGGGGPAPARAVLDIARTTVLGTVQVHAVGRGENTVFTGRVKAARRSHGCLRFCWVPTGSRTPRRFHCQPDTAIAALGDAPAPDLAAATERRLNPRFTSVRYPDAGYAQLAADCAEEIRTGADDGSELGVHHDLFLPQRLAALRTRLAEYVPAGLDAAVLLAD</sequence>
<feature type="region of interest" description="Disordered" evidence="1">
    <location>
        <begin position="247"/>
        <end position="280"/>
    </location>
</feature>
<protein>
    <submittedName>
        <fullName evidence="2">Uncharacterized protein</fullName>
    </submittedName>
</protein>
<feature type="compositionally biased region" description="Gly residues" evidence="1">
    <location>
        <begin position="247"/>
        <end position="264"/>
    </location>
</feature>
<dbReference type="RefSeq" id="WP_313762470.1">
    <property type="nucleotide sequence ID" value="NZ_BAAAVH010000050.1"/>
</dbReference>
<keyword evidence="3" id="KW-1185">Reference proteome</keyword>
<feature type="region of interest" description="Disordered" evidence="1">
    <location>
        <begin position="587"/>
        <end position="639"/>
    </location>
</feature>
<feature type="compositionally biased region" description="Basic and acidic residues" evidence="1">
    <location>
        <begin position="265"/>
        <end position="274"/>
    </location>
</feature>
<evidence type="ECO:0000313" key="2">
    <source>
        <dbReference type="EMBL" id="MFC5884195.1"/>
    </source>
</evidence>
<name>A0ABW1EQT8_9ACTN</name>
<dbReference type="Proteomes" id="UP001596067">
    <property type="component" value="Unassembled WGS sequence"/>
</dbReference>
<gene>
    <name evidence="2" type="ORF">ACFP0N_04235</name>
</gene>
<comment type="caution">
    <text evidence="2">The sequence shown here is derived from an EMBL/GenBank/DDBJ whole genome shotgun (WGS) entry which is preliminary data.</text>
</comment>